<organism evidence="1 2">
    <name type="scientific">Colletotrichum melonis</name>
    <dbReference type="NCBI Taxonomy" id="1209925"/>
    <lineage>
        <taxon>Eukaryota</taxon>
        <taxon>Fungi</taxon>
        <taxon>Dikarya</taxon>
        <taxon>Ascomycota</taxon>
        <taxon>Pezizomycotina</taxon>
        <taxon>Sordariomycetes</taxon>
        <taxon>Hypocreomycetidae</taxon>
        <taxon>Glomerellales</taxon>
        <taxon>Glomerellaceae</taxon>
        <taxon>Colletotrichum</taxon>
        <taxon>Colletotrichum acutatum species complex</taxon>
    </lineage>
</organism>
<protein>
    <submittedName>
        <fullName evidence="1">Uncharacterized protein</fullName>
    </submittedName>
</protein>
<accession>A0AAI9UWF1</accession>
<comment type="caution">
    <text evidence="1">The sequence shown here is derived from an EMBL/GenBank/DDBJ whole genome shotgun (WGS) entry which is preliminary data.</text>
</comment>
<name>A0AAI9UWF1_9PEZI</name>
<proteinExistence type="predicted"/>
<keyword evidence="2" id="KW-1185">Reference proteome</keyword>
<dbReference type="AlphaFoldDB" id="A0AAI9UWF1"/>
<reference evidence="1 2" key="1">
    <citation type="submission" date="2016-10" db="EMBL/GenBank/DDBJ databases">
        <title>The genome sequence of Colletotrichum fioriniae PJ7.</title>
        <authorList>
            <person name="Baroncelli R."/>
        </authorList>
    </citation>
    <scope>NUCLEOTIDE SEQUENCE [LARGE SCALE GENOMIC DNA]</scope>
    <source>
        <strain evidence="1">Col 31</strain>
    </source>
</reference>
<dbReference type="EMBL" id="MLGG01000006">
    <property type="protein sequence ID" value="KAK1464194.1"/>
    <property type="molecule type" value="Genomic_DNA"/>
</dbReference>
<evidence type="ECO:0000313" key="1">
    <source>
        <dbReference type="EMBL" id="KAK1464194.1"/>
    </source>
</evidence>
<gene>
    <name evidence="1" type="ORF">CMEL01_12955</name>
</gene>
<evidence type="ECO:0000313" key="2">
    <source>
        <dbReference type="Proteomes" id="UP001239795"/>
    </source>
</evidence>
<sequence length="202" mass="23166">MEFCGWRFWHSAQPPLRLARLFLPWLSQILLLFSIGIPDGLGWHNWLDLAGVLRLWTSWTWQTCKAGPIPFSMKWMMEQNRSCPCLGLHAAACNKRPVGGWDVHANGQPYQAKPTVSRRNGRENFQQSYTRQNRESKKVKCLERCVVESTKTEFPSIGPLRSKSNASWRNRTADLLMSLGTSETLYHLANKAMSGRSKLLFV</sequence>
<dbReference type="Proteomes" id="UP001239795">
    <property type="component" value="Unassembled WGS sequence"/>
</dbReference>